<comment type="similarity">
    <text evidence="2">Belongs to the GSP F family.</text>
</comment>
<keyword evidence="6 7" id="KW-0472">Membrane</keyword>
<dbReference type="AlphaFoldDB" id="A0A640VWF0"/>
<feature type="domain" description="Type II secretion system protein GspF" evidence="8">
    <location>
        <begin position="275"/>
        <end position="394"/>
    </location>
</feature>
<feature type="transmembrane region" description="Helical" evidence="7">
    <location>
        <begin position="370"/>
        <end position="398"/>
    </location>
</feature>
<accession>A0A640VWF0</accession>
<feature type="domain" description="Type II secretion system protein GspF" evidence="8">
    <location>
        <begin position="73"/>
        <end position="196"/>
    </location>
</feature>
<dbReference type="PANTHER" id="PTHR30012:SF0">
    <property type="entry name" value="TYPE II SECRETION SYSTEM PROTEIN F-RELATED"/>
    <property type="match status" value="1"/>
</dbReference>
<dbReference type="InterPro" id="IPR018076">
    <property type="entry name" value="T2SS_GspF_dom"/>
</dbReference>
<dbReference type="Proteomes" id="UP000436522">
    <property type="component" value="Unassembled WGS sequence"/>
</dbReference>
<dbReference type="Gene3D" id="1.20.81.30">
    <property type="entry name" value="Type II secretion system (T2SS), domain F"/>
    <property type="match status" value="2"/>
</dbReference>
<dbReference type="PANTHER" id="PTHR30012">
    <property type="entry name" value="GENERAL SECRETION PATHWAY PROTEIN"/>
    <property type="match status" value="1"/>
</dbReference>
<evidence type="ECO:0000256" key="6">
    <source>
        <dbReference type="ARBA" id="ARBA00023136"/>
    </source>
</evidence>
<sequence length="405" mass="43004">MPRFSYEAFDPSGALSKGDLEAASEAAALSALLARGVTPVSLKSGAAQEPWWAREISLTGASQTHKSAEVERFFATFASLMAAKLPLVDSLKFCASQAHDLRMRRSLTRVAQSVENGASLQTALHEENGLFAERLVTLVGIGEASNTLPDIAQRIAELLLAEAVFYREIRSAMIYPVILLITAAVVMGVLVFYLVPTLAPVFASAGAPLPLPLKLILALRALALDHWVIATAVLIVVVGAVTLGRKALFSTLRPMMRHLPIAGPMMVQHVTLEVCRNLHLMLSSGATLTTAIATTRDAARSPQTAEMMRRALQDVQSGAALSDHLSTAPGFDPIAAAMIRAGEQSDQLGAVLGRISADLTERAARALKQLVQLITPVMTLLIGGGIGMVVLSTISAIMDLNDLAF</sequence>
<keyword evidence="10" id="KW-1185">Reference proteome</keyword>
<keyword evidence="5 7" id="KW-1133">Transmembrane helix</keyword>
<comment type="caution">
    <text evidence="9">The sequence shown here is derived from an EMBL/GenBank/DDBJ whole genome shotgun (WGS) entry which is preliminary data.</text>
</comment>
<comment type="subcellular location">
    <subcellularLocation>
        <location evidence="1">Cell membrane</location>
        <topology evidence="1">Multi-pass membrane protein</topology>
    </subcellularLocation>
</comment>
<dbReference type="EMBL" id="BLIV01000008">
    <property type="protein sequence ID" value="GFE51962.1"/>
    <property type="molecule type" value="Genomic_DNA"/>
</dbReference>
<evidence type="ECO:0000256" key="3">
    <source>
        <dbReference type="ARBA" id="ARBA00022475"/>
    </source>
</evidence>
<dbReference type="RefSeq" id="WP_159980188.1">
    <property type="nucleotide sequence ID" value="NZ_BLIV01000008.1"/>
</dbReference>
<dbReference type="InterPro" id="IPR003004">
    <property type="entry name" value="GspF/PilC"/>
</dbReference>
<proteinExistence type="inferred from homology"/>
<evidence type="ECO:0000313" key="10">
    <source>
        <dbReference type="Proteomes" id="UP000436522"/>
    </source>
</evidence>
<feature type="transmembrane region" description="Helical" evidence="7">
    <location>
        <begin position="174"/>
        <end position="195"/>
    </location>
</feature>
<protein>
    <submittedName>
        <fullName evidence="9">Type II secretion system protein F</fullName>
    </submittedName>
</protein>
<dbReference type="Pfam" id="PF00482">
    <property type="entry name" value="T2SSF"/>
    <property type="match status" value="2"/>
</dbReference>
<evidence type="ECO:0000259" key="8">
    <source>
        <dbReference type="Pfam" id="PF00482"/>
    </source>
</evidence>
<evidence type="ECO:0000256" key="5">
    <source>
        <dbReference type="ARBA" id="ARBA00022989"/>
    </source>
</evidence>
<dbReference type="InterPro" id="IPR042094">
    <property type="entry name" value="T2SS_GspF_sf"/>
</dbReference>
<reference evidence="9 10" key="1">
    <citation type="submission" date="2019-12" db="EMBL/GenBank/DDBJ databases">
        <title>Roseobacter cerasinus sp. nov., isolated from seawater around aquaculture.</title>
        <authorList>
            <person name="Muramatsu S."/>
            <person name="Takabe Y."/>
            <person name="Mori K."/>
            <person name="Takaichi S."/>
            <person name="Hanada S."/>
        </authorList>
    </citation>
    <scope>NUCLEOTIDE SEQUENCE [LARGE SCALE GENOMIC DNA]</scope>
    <source>
        <strain evidence="9 10">AI77</strain>
    </source>
</reference>
<gene>
    <name evidence="9" type="primary">xcpS</name>
    <name evidence="9" type="ORF">So717_37150</name>
</gene>
<keyword evidence="3" id="KW-1003">Cell membrane</keyword>
<dbReference type="OrthoDB" id="9805682at2"/>
<evidence type="ECO:0000256" key="1">
    <source>
        <dbReference type="ARBA" id="ARBA00004651"/>
    </source>
</evidence>
<organism evidence="9 10">
    <name type="scientific">Roseobacter cerasinus</name>
    <dbReference type="NCBI Taxonomy" id="2602289"/>
    <lineage>
        <taxon>Bacteria</taxon>
        <taxon>Pseudomonadati</taxon>
        <taxon>Pseudomonadota</taxon>
        <taxon>Alphaproteobacteria</taxon>
        <taxon>Rhodobacterales</taxon>
        <taxon>Roseobacteraceae</taxon>
        <taxon>Roseobacter</taxon>
    </lineage>
</organism>
<evidence type="ECO:0000256" key="2">
    <source>
        <dbReference type="ARBA" id="ARBA00005745"/>
    </source>
</evidence>
<evidence type="ECO:0000256" key="4">
    <source>
        <dbReference type="ARBA" id="ARBA00022692"/>
    </source>
</evidence>
<evidence type="ECO:0000313" key="9">
    <source>
        <dbReference type="EMBL" id="GFE51962.1"/>
    </source>
</evidence>
<dbReference type="GO" id="GO:0005886">
    <property type="term" value="C:plasma membrane"/>
    <property type="evidence" value="ECO:0007669"/>
    <property type="project" value="UniProtKB-SubCell"/>
</dbReference>
<keyword evidence="4 7" id="KW-0812">Transmembrane</keyword>
<feature type="transmembrane region" description="Helical" evidence="7">
    <location>
        <begin position="215"/>
        <end position="243"/>
    </location>
</feature>
<name>A0A640VWF0_9RHOB</name>
<evidence type="ECO:0000256" key="7">
    <source>
        <dbReference type="SAM" id="Phobius"/>
    </source>
</evidence>